<dbReference type="InterPro" id="IPR011990">
    <property type="entry name" value="TPR-like_helical_dom_sf"/>
</dbReference>
<dbReference type="Pfam" id="PF00486">
    <property type="entry name" value="Trans_reg_C"/>
    <property type="match status" value="1"/>
</dbReference>
<feature type="region of interest" description="Disordered" evidence="3">
    <location>
        <begin position="959"/>
        <end position="991"/>
    </location>
</feature>
<evidence type="ECO:0000313" key="5">
    <source>
        <dbReference type="EMBL" id="MDR6206761.1"/>
    </source>
</evidence>
<reference evidence="5 6" key="1">
    <citation type="submission" date="2023-08" db="EMBL/GenBank/DDBJ databases">
        <title>Genome sequencing of plant associated microbes to promote plant fitness in Sorghum bicolor and Oryza sativa.</title>
        <authorList>
            <person name="Coleman-Derr D."/>
        </authorList>
    </citation>
    <scope>NUCLEOTIDE SEQUENCE [LARGE SCALE GENOMIC DNA]</scope>
    <source>
        <strain evidence="5 6">SLBN-33</strain>
    </source>
</reference>
<evidence type="ECO:0000313" key="6">
    <source>
        <dbReference type="Proteomes" id="UP001245184"/>
    </source>
</evidence>
<accession>A0ABD5CPJ4</accession>
<dbReference type="AlphaFoldDB" id="A0ABD5CPJ4"/>
<dbReference type="InterPro" id="IPR027417">
    <property type="entry name" value="P-loop_NTPase"/>
</dbReference>
<evidence type="ECO:0000256" key="1">
    <source>
        <dbReference type="ARBA" id="ARBA00023125"/>
    </source>
</evidence>
<feature type="DNA-binding region" description="OmpR/PhoB-type" evidence="2">
    <location>
        <begin position="1"/>
        <end position="94"/>
    </location>
</feature>
<dbReference type="PANTHER" id="PTHR47691:SF3">
    <property type="entry name" value="HTH-TYPE TRANSCRIPTIONAL REGULATOR RV0890C-RELATED"/>
    <property type="match status" value="1"/>
</dbReference>
<dbReference type="Gene3D" id="1.25.40.10">
    <property type="entry name" value="Tetratricopeptide repeat domain"/>
    <property type="match status" value="1"/>
</dbReference>
<dbReference type="SMART" id="SM00862">
    <property type="entry name" value="Trans_reg_C"/>
    <property type="match status" value="1"/>
</dbReference>
<feature type="domain" description="OmpR/PhoB-type" evidence="4">
    <location>
        <begin position="1"/>
        <end position="94"/>
    </location>
</feature>
<evidence type="ECO:0000256" key="2">
    <source>
        <dbReference type="PROSITE-ProRule" id="PRU01091"/>
    </source>
</evidence>
<dbReference type="PROSITE" id="PS51755">
    <property type="entry name" value="OMPR_PHOB"/>
    <property type="match status" value="1"/>
</dbReference>
<sequence length="991" mass="107978">MIELGRFQIDLELRTLWCDSERVPLGSRAFDILAMVAKAGGRLVTKDELMDAVWPNTIVEENNIQVHLSALRKILGADRDLILTVPGRGYQLVQRHRAASIAASSPEAQCAPAGRPLPPLRMQLVGREADVVQIRSMLAHTRVLTLVGAGGIGKTSLAVEAARQAAADVTEPFTEPVWFVELATLGTRDEVLAAIAQACGLPVEHATPGLAQIASALAGRRLLVLDNAEHVIEHVAEAVEVLAAVNADLRMLVTSREPLRIMAEAVFRVEPLDVPQPGSADADILRRSAVNLFLLRANSMQREVATDSAELRLVGEICRRLDGIPLALELAAARVVTLGVVGVYQRLDDRLAILAGGYRTALPRHQTLRATFDWSFALLDAKSQALFRRSAVFGGVFSFEAMCAVACDASLTVADAIIAISELLAKSLVNVEFDGPVARYRLSESTRAYALDKLQAEGERQELAVRHARYLSQCFITHTAQTVRGNADSAAALAAALKHTLDDARHAYDWAFSPDGDVQLGVELASTLSAALLDGGMIAECCERATRAVDTLDALDALPAASIDARDEMRVRAALASALPHVRGSVSKAEQLWRKVYALATERADDAYHARALWGLWTTMISSGNIHASAEFAVRLRQLAQQRENAWQETLADQIAAISQHCLGRHVEAKAELLRTRNRFAELEYSGQRDNTIAVDPLVYCNGTLARIAWLEGHCGEAMRLVDTLVGLVRPDIMEPSLTHTLGASAAPLSLMCGDLGRAAVYLDIMRSQVALHGLDVWRDYCNCLSAHRDILDGQLQRGVALLESSLDALIARGFRRLITLFIAAYAEALVAAGRIDEAVRRLNDTLQFCENNGEMMFVPELWRVLGIAARARRRSADAEAHFTTAIQMARRQGATMWELRASLSLAALWREESRDAERHSHALHMLERLALCFDAPSNAADVRALFDTLSTMRGAERTVSTASPMLTSPAPLDARRKAARKPNASLARVD</sequence>
<organism evidence="5 6">
    <name type="scientific">Paraburkholderia graminis</name>
    <dbReference type="NCBI Taxonomy" id="60548"/>
    <lineage>
        <taxon>Bacteria</taxon>
        <taxon>Pseudomonadati</taxon>
        <taxon>Pseudomonadota</taxon>
        <taxon>Betaproteobacteria</taxon>
        <taxon>Burkholderiales</taxon>
        <taxon>Burkholderiaceae</taxon>
        <taxon>Paraburkholderia</taxon>
    </lineage>
</organism>
<dbReference type="InterPro" id="IPR049945">
    <property type="entry name" value="AAA_22"/>
</dbReference>
<dbReference type="SUPFAM" id="SSF52540">
    <property type="entry name" value="P-loop containing nucleoside triphosphate hydrolases"/>
    <property type="match status" value="1"/>
</dbReference>
<dbReference type="SUPFAM" id="SSF46894">
    <property type="entry name" value="C-terminal effector domain of the bipartite response regulators"/>
    <property type="match status" value="1"/>
</dbReference>
<dbReference type="EMBL" id="JAVIZN010000002">
    <property type="protein sequence ID" value="MDR6206761.1"/>
    <property type="molecule type" value="Genomic_DNA"/>
</dbReference>
<dbReference type="InterPro" id="IPR016032">
    <property type="entry name" value="Sig_transdc_resp-reg_C-effctor"/>
</dbReference>
<name>A0ABD5CPJ4_9BURK</name>
<dbReference type="PANTHER" id="PTHR47691">
    <property type="entry name" value="REGULATOR-RELATED"/>
    <property type="match status" value="1"/>
</dbReference>
<dbReference type="Pfam" id="PF13401">
    <property type="entry name" value="AAA_22"/>
    <property type="match status" value="1"/>
</dbReference>
<dbReference type="Gene3D" id="3.40.50.300">
    <property type="entry name" value="P-loop containing nucleotide triphosphate hydrolases"/>
    <property type="match status" value="1"/>
</dbReference>
<gene>
    <name evidence="5" type="ORF">QF025_005481</name>
</gene>
<evidence type="ECO:0000259" key="4">
    <source>
        <dbReference type="PROSITE" id="PS51755"/>
    </source>
</evidence>
<dbReference type="RefSeq" id="WP_029968507.1">
    <property type="nucleotide sequence ID" value="NZ_ATXV01000005.1"/>
</dbReference>
<keyword evidence="1 2" id="KW-0238">DNA-binding</keyword>
<dbReference type="GO" id="GO:0003677">
    <property type="term" value="F:DNA binding"/>
    <property type="evidence" value="ECO:0007669"/>
    <property type="project" value="UniProtKB-UniRule"/>
</dbReference>
<dbReference type="InterPro" id="IPR036388">
    <property type="entry name" value="WH-like_DNA-bd_sf"/>
</dbReference>
<comment type="caution">
    <text evidence="5">The sequence shown here is derived from an EMBL/GenBank/DDBJ whole genome shotgun (WGS) entry which is preliminary data.</text>
</comment>
<dbReference type="Gene3D" id="1.10.10.10">
    <property type="entry name" value="Winged helix-like DNA-binding domain superfamily/Winged helix DNA-binding domain"/>
    <property type="match status" value="1"/>
</dbReference>
<dbReference type="Proteomes" id="UP001245184">
    <property type="component" value="Unassembled WGS sequence"/>
</dbReference>
<evidence type="ECO:0000256" key="3">
    <source>
        <dbReference type="SAM" id="MobiDB-lite"/>
    </source>
</evidence>
<proteinExistence type="predicted"/>
<dbReference type="InterPro" id="IPR001867">
    <property type="entry name" value="OmpR/PhoB-type_DNA-bd"/>
</dbReference>
<dbReference type="CDD" id="cd00383">
    <property type="entry name" value="trans_reg_C"/>
    <property type="match status" value="1"/>
</dbReference>
<protein>
    <submittedName>
        <fullName evidence="5">ATPase/DNA-binding winged helix-turn-helix (WHTH) protein</fullName>
    </submittedName>
</protein>
<dbReference type="SUPFAM" id="SSF48452">
    <property type="entry name" value="TPR-like"/>
    <property type="match status" value="1"/>
</dbReference>